<dbReference type="Proteomes" id="UP000824120">
    <property type="component" value="Chromosome 12"/>
</dbReference>
<keyword evidence="2" id="KW-1185">Reference proteome</keyword>
<name>A0A9J5W939_SOLCO</name>
<proteinExistence type="predicted"/>
<evidence type="ECO:0000313" key="1">
    <source>
        <dbReference type="EMBL" id="KAG5571831.1"/>
    </source>
</evidence>
<evidence type="ECO:0000313" key="2">
    <source>
        <dbReference type="Proteomes" id="UP000824120"/>
    </source>
</evidence>
<accession>A0A9J5W939</accession>
<dbReference type="AlphaFoldDB" id="A0A9J5W939"/>
<reference evidence="1 2" key="1">
    <citation type="submission" date="2020-09" db="EMBL/GenBank/DDBJ databases">
        <title>De no assembly of potato wild relative species, Solanum commersonii.</title>
        <authorList>
            <person name="Cho K."/>
        </authorList>
    </citation>
    <scope>NUCLEOTIDE SEQUENCE [LARGE SCALE GENOMIC DNA]</scope>
    <source>
        <strain evidence="1">LZ3.2</strain>
        <tissue evidence="1">Leaf</tissue>
    </source>
</reference>
<gene>
    <name evidence="1" type="ORF">H5410_061597</name>
</gene>
<dbReference type="OrthoDB" id="1928633at2759"/>
<organism evidence="1 2">
    <name type="scientific">Solanum commersonii</name>
    <name type="common">Commerson's wild potato</name>
    <name type="synonym">Commerson's nightshade</name>
    <dbReference type="NCBI Taxonomy" id="4109"/>
    <lineage>
        <taxon>Eukaryota</taxon>
        <taxon>Viridiplantae</taxon>
        <taxon>Streptophyta</taxon>
        <taxon>Embryophyta</taxon>
        <taxon>Tracheophyta</taxon>
        <taxon>Spermatophyta</taxon>
        <taxon>Magnoliopsida</taxon>
        <taxon>eudicotyledons</taxon>
        <taxon>Gunneridae</taxon>
        <taxon>Pentapetalae</taxon>
        <taxon>asterids</taxon>
        <taxon>lamiids</taxon>
        <taxon>Solanales</taxon>
        <taxon>Solanaceae</taxon>
        <taxon>Solanoideae</taxon>
        <taxon>Solaneae</taxon>
        <taxon>Solanum</taxon>
    </lineage>
</organism>
<dbReference type="EMBL" id="JACXVP010000012">
    <property type="protein sequence ID" value="KAG5571831.1"/>
    <property type="molecule type" value="Genomic_DNA"/>
</dbReference>
<protein>
    <submittedName>
        <fullName evidence="1">Uncharacterized protein</fullName>
    </submittedName>
</protein>
<comment type="caution">
    <text evidence="1">The sequence shown here is derived from an EMBL/GenBank/DDBJ whole genome shotgun (WGS) entry which is preliminary data.</text>
</comment>
<sequence>MGTTIDEIMDLLYEDQKIAPKKLGKHGTVIKNDAEQTFDSMIRVLKESANEVVEETMNDVLAETIMTIVKLNKEEDTNANEYIVLKNAQGNNSQTSVGKDSADIPFKYRKLVRLAFYENNCRSDLNDQLTC</sequence>